<dbReference type="Proteomes" id="UP001302806">
    <property type="component" value="Chromosome"/>
</dbReference>
<dbReference type="SUPFAM" id="SSF56954">
    <property type="entry name" value="Outer membrane efflux proteins (OEP)"/>
    <property type="match status" value="1"/>
</dbReference>
<comment type="subcellular location">
    <subcellularLocation>
        <location evidence="1">Cell outer membrane</location>
    </subcellularLocation>
</comment>
<dbReference type="InterPro" id="IPR003423">
    <property type="entry name" value="OMP_efflux"/>
</dbReference>
<evidence type="ECO:0000256" key="7">
    <source>
        <dbReference type="ARBA" id="ARBA00023237"/>
    </source>
</evidence>
<evidence type="ECO:0000256" key="4">
    <source>
        <dbReference type="ARBA" id="ARBA00022452"/>
    </source>
</evidence>
<dbReference type="PANTHER" id="PTHR30026">
    <property type="entry name" value="OUTER MEMBRANE PROTEIN TOLC"/>
    <property type="match status" value="1"/>
</dbReference>
<proteinExistence type="inferred from homology"/>
<protein>
    <submittedName>
        <fullName evidence="8">TolC family protein</fullName>
    </submittedName>
</protein>
<keyword evidence="4" id="KW-1134">Transmembrane beta strand</keyword>
<evidence type="ECO:0000313" key="8">
    <source>
        <dbReference type="EMBL" id="WNH07561.1"/>
    </source>
</evidence>
<evidence type="ECO:0000313" key="9">
    <source>
        <dbReference type="Proteomes" id="UP001302806"/>
    </source>
</evidence>
<evidence type="ECO:0000256" key="5">
    <source>
        <dbReference type="ARBA" id="ARBA00022692"/>
    </source>
</evidence>
<accession>A0ABY9XP31</accession>
<sequence>MNKLFIIILVGILPSVIFSQSKKITLSEAIKIAQKESPDYKRNLNTNQASYWRYKNYKARFLPQLRLEATLPEFSNSVRRQTNDAGQDVFVNQNQLLLAGGLSLSQNIPLTGGTLSLYSNLEKVDLFGNNDITNYSVVPFSIRYNQSSLFYNRFKWDKKIEPLIYEESKRDFIEKMEAISINTCRRYFSLLKAQMQLNIAEKNLSNQDTLYQISQGRYKMGKIAENELLQMELSLLNSRNNVTSNTIELKRTSQNMARYLELETEDIELKVPEELALFEVDVNKAIDEAQSNRKAVIEFRRLRLQSENNLARAKGSNRLEMNLSANIGISQFGNDFDNLFNNYNKQQYVSLRFGIPIFDWGVSKSERKMAEANLDLTNNDIEQDKQEFEQEIYLHVLNWSSKRDFLVTAQKAKEIAEKSYDITKKRYVLGKVTITDLNISQEKKTKLL</sequence>
<keyword evidence="6" id="KW-0472">Membrane</keyword>
<organism evidence="8 9">
    <name type="scientific">Thalassobellus suaedae</name>
    <dbReference type="NCBI Taxonomy" id="3074124"/>
    <lineage>
        <taxon>Bacteria</taxon>
        <taxon>Pseudomonadati</taxon>
        <taxon>Bacteroidota</taxon>
        <taxon>Flavobacteriia</taxon>
        <taxon>Flavobacteriales</taxon>
        <taxon>Flavobacteriaceae</taxon>
        <taxon>Thalassobellus</taxon>
    </lineage>
</organism>
<dbReference type="PANTHER" id="PTHR30026:SF20">
    <property type="entry name" value="OUTER MEMBRANE PROTEIN TOLC"/>
    <property type="match status" value="1"/>
</dbReference>
<evidence type="ECO:0000256" key="2">
    <source>
        <dbReference type="ARBA" id="ARBA00007613"/>
    </source>
</evidence>
<dbReference type="Gene3D" id="1.20.1600.10">
    <property type="entry name" value="Outer membrane efflux proteins (OEP)"/>
    <property type="match status" value="1"/>
</dbReference>
<keyword evidence="7" id="KW-0998">Cell outer membrane</keyword>
<evidence type="ECO:0000256" key="1">
    <source>
        <dbReference type="ARBA" id="ARBA00004442"/>
    </source>
</evidence>
<dbReference type="RefSeq" id="WP_415864474.1">
    <property type="nucleotide sequence ID" value="NZ_CP134537.1"/>
</dbReference>
<name>A0ABY9XP31_9FLAO</name>
<dbReference type="Pfam" id="PF02321">
    <property type="entry name" value="OEP"/>
    <property type="match status" value="1"/>
</dbReference>
<keyword evidence="5" id="KW-0812">Transmembrane</keyword>
<dbReference type="InterPro" id="IPR051906">
    <property type="entry name" value="TolC-like"/>
</dbReference>
<gene>
    <name evidence="8" type="ORF">RHP51_09970</name>
</gene>
<comment type="similarity">
    <text evidence="2">Belongs to the outer membrane factor (OMF) (TC 1.B.17) family.</text>
</comment>
<keyword evidence="3" id="KW-0813">Transport</keyword>
<evidence type="ECO:0000256" key="3">
    <source>
        <dbReference type="ARBA" id="ARBA00022448"/>
    </source>
</evidence>
<dbReference type="EMBL" id="CP134537">
    <property type="protein sequence ID" value="WNH07561.1"/>
    <property type="molecule type" value="Genomic_DNA"/>
</dbReference>
<reference evidence="8 9" key="1">
    <citation type="submission" date="2023-09" db="EMBL/GenBank/DDBJ databases">
        <title>Thalassobella suaedae gen. nov., sp. nov., a marine bacterium of the family Flavobacteriaceae isolated from a halophyte Suaeda japonica.</title>
        <authorList>
            <person name="Lee S.Y."/>
            <person name="Hwang C.Y."/>
        </authorList>
    </citation>
    <scope>NUCLEOTIDE SEQUENCE [LARGE SCALE GENOMIC DNA]</scope>
    <source>
        <strain evidence="8 9">HL-DH14</strain>
    </source>
</reference>
<evidence type="ECO:0000256" key="6">
    <source>
        <dbReference type="ARBA" id="ARBA00023136"/>
    </source>
</evidence>